<evidence type="ECO:0000313" key="2">
    <source>
        <dbReference type="Proteomes" id="UP000541444"/>
    </source>
</evidence>
<gene>
    <name evidence="1" type="ORF">GIB67_011080</name>
</gene>
<organism evidence="1 2">
    <name type="scientific">Kingdonia uniflora</name>
    <dbReference type="NCBI Taxonomy" id="39325"/>
    <lineage>
        <taxon>Eukaryota</taxon>
        <taxon>Viridiplantae</taxon>
        <taxon>Streptophyta</taxon>
        <taxon>Embryophyta</taxon>
        <taxon>Tracheophyta</taxon>
        <taxon>Spermatophyta</taxon>
        <taxon>Magnoliopsida</taxon>
        <taxon>Ranunculales</taxon>
        <taxon>Circaeasteraceae</taxon>
        <taxon>Kingdonia</taxon>
    </lineage>
</organism>
<dbReference type="AlphaFoldDB" id="A0A7J7L6N4"/>
<keyword evidence="2" id="KW-1185">Reference proteome</keyword>
<comment type="caution">
    <text evidence="1">The sequence shown here is derived from an EMBL/GenBank/DDBJ whole genome shotgun (WGS) entry which is preliminary data.</text>
</comment>
<reference evidence="1 2" key="1">
    <citation type="journal article" date="2020" name="IScience">
        <title>Genome Sequencing of the Endangered Kingdonia uniflora (Circaeasteraceae, Ranunculales) Reveals Potential Mechanisms of Evolutionary Specialization.</title>
        <authorList>
            <person name="Sun Y."/>
            <person name="Deng T."/>
            <person name="Zhang A."/>
            <person name="Moore M.J."/>
            <person name="Landis J.B."/>
            <person name="Lin N."/>
            <person name="Zhang H."/>
            <person name="Zhang X."/>
            <person name="Huang J."/>
            <person name="Zhang X."/>
            <person name="Sun H."/>
            <person name="Wang H."/>
        </authorList>
    </citation>
    <scope>NUCLEOTIDE SEQUENCE [LARGE SCALE GENOMIC DNA]</scope>
    <source>
        <strain evidence="1">TB1705</strain>
        <tissue evidence="1">Leaf</tissue>
    </source>
</reference>
<dbReference type="OrthoDB" id="184876at2759"/>
<dbReference type="Pfam" id="PF00166">
    <property type="entry name" value="Cpn10"/>
    <property type="match status" value="1"/>
</dbReference>
<dbReference type="GO" id="GO:0044183">
    <property type="term" value="F:protein folding chaperone"/>
    <property type="evidence" value="ECO:0007669"/>
    <property type="project" value="InterPro"/>
</dbReference>
<dbReference type="EMBL" id="JACGCM010002611">
    <property type="protein sequence ID" value="KAF6138240.1"/>
    <property type="molecule type" value="Genomic_DNA"/>
</dbReference>
<dbReference type="Gene3D" id="2.30.33.40">
    <property type="entry name" value="GroES chaperonin"/>
    <property type="match status" value="1"/>
</dbReference>
<name>A0A7J7L6N4_9MAGN</name>
<dbReference type="InterPro" id="IPR037124">
    <property type="entry name" value="Chaperonin_GroES_sf"/>
</dbReference>
<dbReference type="GO" id="GO:0005524">
    <property type="term" value="F:ATP binding"/>
    <property type="evidence" value="ECO:0007669"/>
    <property type="project" value="InterPro"/>
</dbReference>
<dbReference type="Proteomes" id="UP000541444">
    <property type="component" value="Unassembled WGS sequence"/>
</dbReference>
<sequence>MGVRSFMSRGITDFHFTWLLSKIKTTTMKIVDQVSLPSTAETKQQVSELTFIGEGTTLGESEVDITDKVVIALRLVLMLCILSNGTEVDFNGSKHLMSKKDDIIGITKA</sequence>
<protein>
    <submittedName>
        <fullName evidence="1">Uncharacterized protein</fullName>
    </submittedName>
</protein>
<accession>A0A7J7L6N4</accession>
<proteinExistence type="predicted"/>
<evidence type="ECO:0000313" key="1">
    <source>
        <dbReference type="EMBL" id="KAF6138240.1"/>
    </source>
</evidence>
<dbReference type="InterPro" id="IPR020818">
    <property type="entry name" value="Chaperonin_GroES"/>
</dbReference>